<dbReference type="SUPFAM" id="SSF56349">
    <property type="entry name" value="DNA breaking-rejoining enzymes"/>
    <property type="match status" value="1"/>
</dbReference>
<evidence type="ECO:0000256" key="5">
    <source>
        <dbReference type="SAM" id="Coils"/>
    </source>
</evidence>
<proteinExistence type="inferred from homology"/>
<dbReference type="PANTHER" id="PTHR30349">
    <property type="entry name" value="PHAGE INTEGRASE-RELATED"/>
    <property type="match status" value="1"/>
</dbReference>
<dbReference type="AlphaFoldDB" id="A0A2T3HSJ2"/>
<keyword evidence="3" id="KW-0238">DNA-binding</keyword>
<evidence type="ECO:0000313" key="7">
    <source>
        <dbReference type="EMBL" id="PST96797.1"/>
    </source>
</evidence>
<comment type="caution">
    <text evidence="7">The sequence shown here is derived from an EMBL/GenBank/DDBJ whole genome shotgun (WGS) entry which is preliminary data.</text>
</comment>
<accession>A0A2T3HSJ2</accession>
<dbReference type="Proteomes" id="UP000241858">
    <property type="component" value="Unassembled WGS sequence"/>
</dbReference>
<keyword evidence="4" id="KW-0233">DNA recombination</keyword>
<evidence type="ECO:0000259" key="6">
    <source>
        <dbReference type="PROSITE" id="PS51898"/>
    </source>
</evidence>
<dbReference type="InterPro" id="IPR050090">
    <property type="entry name" value="Tyrosine_recombinase_XerCD"/>
</dbReference>
<protein>
    <submittedName>
        <fullName evidence="7">Integrase</fullName>
    </submittedName>
</protein>
<dbReference type="GO" id="GO:0006310">
    <property type="term" value="P:DNA recombination"/>
    <property type="evidence" value="ECO:0007669"/>
    <property type="project" value="UniProtKB-KW"/>
</dbReference>
<sequence length="473" mass="55042">MITNTLKDIEFWLHIGVPSHARKINPIDVPFLSYSNYKPCLEANAYMHHLVVQKHLKATSIRTYAAKIVHLIRFIETKPMLSRFSQLTDSSFTLFIQNLTLEVKPNGEPKRSSTEVAKIGETCIQFLQFVQSFYDLTHFIGQDEVNAITVLEKRHSISIEGRKDKKEVITITHTSLPKKGAVKSRHPVSKEDALKIWQYINTQKKDLSFFTDPKAKRLAKREQYDKRIRDKAIYVSMEMLGGRVSELHSLRYSDYLTARDTGTLRIETSKKRNDEDSHRYLPVDYTFLEQIANYADVRRRVMKKFGVKHDYLFISLTNGEPLNAKSWTKYIKQWADELGITGQVSPHLWRHARLTNWMIDRILASKEINSKDDFRKNVLHTMQFKKELQQISGHELISSLDTYLDLAWESLHGYTKVYNAASLKTTVENMEREIECIEAQIERKEITPVQAIQNIKSIMTAFKKDINESIEVN</sequence>
<gene>
    <name evidence="7" type="ORF">C0W81_19965</name>
</gene>
<dbReference type="InterPro" id="IPR011010">
    <property type="entry name" value="DNA_brk_join_enz"/>
</dbReference>
<feature type="coiled-coil region" evidence="5">
    <location>
        <begin position="420"/>
        <end position="447"/>
    </location>
</feature>
<dbReference type="InterPro" id="IPR013762">
    <property type="entry name" value="Integrase-like_cat_sf"/>
</dbReference>
<organism evidence="7 8">
    <name type="scientific">Photobacterium aquimaris</name>
    <dbReference type="NCBI Taxonomy" id="512643"/>
    <lineage>
        <taxon>Bacteria</taxon>
        <taxon>Pseudomonadati</taxon>
        <taxon>Pseudomonadota</taxon>
        <taxon>Gammaproteobacteria</taxon>
        <taxon>Vibrionales</taxon>
        <taxon>Vibrionaceae</taxon>
        <taxon>Photobacterium</taxon>
    </lineage>
</organism>
<dbReference type="GO" id="GO:0015074">
    <property type="term" value="P:DNA integration"/>
    <property type="evidence" value="ECO:0007669"/>
    <property type="project" value="UniProtKB-KW"/>
</dbReference>
<evidence type="ECO:0000256" key="4">
    <source>
        <dbReference type="ARBA" id="ARBA00023172"/>
    </source>
</evidence>
<evidence type="ECO:0000256" key="3">
    <source>
        <dbReference type="ARBA" id="ARBA00023125"/>
    </source>
</evidence>
<dbReference type="PANTHER" id="PTHR30349:SF41">
    <property type="entry name" value="INTEGRASE_RECOMBINASE PROTEIN MJ0367-RELATED"/>
    <property type="match status" value="1"/>
</dbReference>
<dbReference type="EMBL" id="PYLY01000073">
    <property type="protein sequence ID" value="PST96797.1"/>
    <property type="molecule type" value="Genomic_DNA"/>
</dbReference>
<name>A0A2T3HSJ2_9GAMM</name>
<feature type="domain" description="Tyr recombinase" evidence="6">
    <location>
        <begin position="205"/>
        <end position="416"/>
    </location>
</feature>
<keyword evidence="5" id="KW-0175">Coiled coil</keyword>
<evidence type="ECO:0000256" key="1">
    <source>
        <dbReference type="ARBA" id="ARBA00008857"/>
    </source>
</evidence>
<dbReference type="PROSITE" id="PS51898">
    <property type="entry name" value="TYR_RECOMBINASE"/>
    <property type="match status" value="1"/>
</dbReference>
<reference evidence="7 8" key="1">
    <citation type="submission" date="2018-03" db="EMBL/GenBank/DDBJ databases">
        <title>Whole genome sequencing of Histamine producing bacteria.</title>
        <authorList>
            <person name="Butler K."/>
        </authorList>
    </citation>
    <scope>NUCLEOTIDE SEQUENCE [LARGE SCALE GENOMIC DNA]</scope>
    <source>
        <strain evidence="7 8">DSM 23343</strain>
    </source>
</reference>
<evidence type="ECO:0000256" key="2">
    <source>
        <dbReference type="ARBA" id="ARBA00022908"/>
    </source>
</evidence>
<keyword evidence="2" id="KW-0229">DNA integration</keyword>
<comment type="similarity">
    <text evidence="1">Belongs to the 'phage' integrase family.</text>
</comment>
<dbReference type="OrthoDB" id="8533280at2"/>
<dbReference type="Pfam" id="PF00589">
    <property type="entry name" value="Phage_integrase"/>
    <property type="match status" value="1"/>
</dbReference>
<dbReference type="RefSeq" id="WP_061000938.1">
    <property type="nucleotide sequence ID" value="NZ_LNQZ01000047.1"/>
</dbReference>
<dbReference type="Gene3D" id="1.10.443.10">
    <property type="entry name" value="Intergrase catalytic core"/>
    <property type="match status" value="1"/>
</dbReference>
<dbReference type="InterPro" id="IPR002104">
    <property type="entry name" value="Integrase_catalytic"/>
</dbReference>
<dbReference type="GO" id="GO:0003677">
    <property type="term" value="F:DNA binding"/>
    <property type="evidence" value="ECO:0007669"/>
    <property type="project" value="UniProtKB-KW"/>
</dbReference>
<evidence type="ECO:0000313" key="8">
    <source>
        <dbReference type="Proteomes" id="UP000241858"/>
    </source>
</evidence>